<dbReference type="Gene3D" id="1.10.150.240">
    <property type="entry name" value="Putative phosphatase, domain 2"/>
    <property type="match status" value="1"/>
</dbReference>
<dbReference type="SUPFAM" id="SSF56784">
    <property type="entry name" value="HAD-like"/>
    <property type="match status" value="1"/>
</dbReference>
<dbReference type="InterPro" id="IPR036412">
    <property type="entry name" value="HAD-like_sf"/>
</dbReference>
<evidence type="ECO:0000313" key="1">
    <source>
        <dbReference type="EMBL" id="KJY77764.1"/>
    </source>
</evidence>
<dbReference type="GO" id="GO:0050308">
    <property type="term" value="F:sugar-phosphatase activity"/>
    <property type="evidence" value="ECO:0007669"/>
    <property type="project" value="TreeGrafter"/>
</dbReference>
<dbReference type="NCBIfam" id="TIGR01509">
    <property type="entry name" value="HAD-SF-IA-v3"/>
    <property type="match status" value="1"/>
</dbReference>
<dbReference type="NCBIfam" id="TIGR01549">
    <property type="entry name" value="HAD-SF-IA-v1"/>
    <property type="match status" value="1"/>
</dbReference>
<dbReference type="PANTHER" id="PTHR43481:SF4">
    <property type="entry name" value="GLYCEROL-1-PHOSPHATE PHOSPHOHYDROLASE 1-RELATED"/>
    <property type="match status" value="1"/>
</dbReference>
<dbReference type="SFLD" id="SFLDG01129">
    <property type="entry name" value="C1.5:_HAD__Beta-PGM__Phosphata"/>
    <property type="match status" value="1"/>
</dbReference>
<protein>
    <submittedName>
        <fullName evidence="1">Uncharacterized protein</fullName>
    </submittedName>
</protein>
<comment type="caution">
    <text evidence="1">The sequence shown here is derived from an EMBL/GenBank/DDBJ whole genome shotgun (WGS) entry which is preliminary data.</text>
</comment>
<dbReference type="AlphaFoldDB" id="A0A837GCF5"/>
<dbReference type="Pfam" id="PF13419">
    <property type="entry name" value="HAD_2"/>
    <property type="match status" value="1"/>
</dbReference>
<sequence>MNNYAKFIFDMDGTLVDSKDAVEKAWSLWALEHNINVDRILAISHGRPADEVIKEMMPHLNIKQEVAKLEAIELDNVDSVKPVRGAIAFLNKLNDHDWAIFTSAPRELAVQRLIAASIPVPTILVTVEDVQKGKPDPEGYKLTAKKLKVVPEQCLVFEDALAGMQSALSAGCDVVNITAVAPKQPTITGVTLAKDYFDVSAYLNDHFIQV</sequence>
<proteinExistence type="predicted"/>
<dbReference type="InterPro" id="IPR023214">
    <property type="entry name" value="HAD_sf"/>
</dbReference>
<dbReference type="InterPro" id="IPR023198">
    <property type="entry name" value="PGP-like_dom2"/>
</dbReference>
<dbReference type="EMBL" id="JXXR01000001">
    <property type="protein sequence ID" value="KJY77764.1"/>
    <property type="molecule type" value="Genomic_DNA"/>
</dbReference>
<name>A0A837GCF5_9VIBR</name>
<reference evidence="1" key="1">
    <citation type="journal article" date="2015" name="BMC Genomics">
        <title>Genome mining reveals unlocked bioactive potential of marine Gram-negative bacteria.</title>
        <authorList>
            <person name="Machado H."/>
            <person name="Sonnenschein E.C."/>
            <person name="Melchiorsen J."/>
            <person name="Gram L."/>
        </authorList>
    </citation>
    <scope>NUCLEOTIDE SEQUENCE</scope>
    <source>
        <strain evidence="1">S2052</strain>
    </source>
</reference>
<dbReference type="InterPro" id="IPR051806">
    <property type="entry name" value="HAD-like_SPP"/>
</dbReference>
<dbReference type="SFLD" id="SFLDS00003">
    <property type="entry name" value="Haloacid_Dehalogenase"/>
    <property type="match status" value="1"/>
</dbReference>
<dbReference type="InterPro" id="IPR006439">
    <property type="entry name" value="HAD-SF_hydro_IA"/>
</dbReference>
<dbReference type="InterPro" id="IPR041492">
    <property type="entry name" value="HAD_2"/>
</dbReference>
<dbReference type="PANTHER" id="PTHR43481">
    <property type="entry name" value="FRUCTOSE-1-PHOSPHATE PHOSPHATASE"/>
    <property type="match status" value="1"/>
</dbReference>
<accession>A0A837GCF5</accession>
<organism evidence="1">
    <name type="scientific">Vibrio coralliilyticus</name>
    <dbReference type="NCBI Taxonomy" id="190893"/>
    <lineage>
        <taxon>Bacteria</taxon>
        <taxon>Pseudomonadati</taxon>
        <taxon>Pseudomonadota</taxon>
        <taxon>Gammaproteobacteria</taxon>
        <taxon>Vibrionales</taxon>
        <taxon>Vibrionaceae</taxon>
        <taxon>Vibrio</taxon>
    </lineage>
</organism>
<dbReference type="Gene3D" id="3.40.50.1000">
    <property type="entry name" value="HAD superfamily/HAD-like"/>
    <property type="match status" value="1"/>
</dbReference>
<dbReference type="RefSeq" id="WP_045984758.1">
    <property type="nucleotide sequence ID" value="NZ_CP063051.1"/>
</dbReference>
<gene>
    <name evidence="1" type="ORF">TW71_01660</name>
</gene>